<dbReference type="KEGG" id="mpuf:106005913"/>
<evidence type="ECO:0000313" key="2">
    <source>
        <dbReference type="Ensembl" id="ENSMPUP00000006265.1"/>
    </source>
</evidence>
<dbReference type="AlphaFoldDB" id="M3Y4L4"/>
<keyword evidence="3" id="KW-1185">Reference proteome</keyword>
<protein>
    <submittedName>
        <fullName evidence="4">Protein ALEX-like</fullName>
    </submittedName>
</protein>
<name>M3Y4L4_MUSPF</name>
<evidence type="ECO:0000313" key="4">
    <source>
        <dbReference type="RefSeq" id="XP_044930563.1"/>
    </source>
</evidence>
<dbReference type="GeneID" id="106005913"/>
<reference evidence="4" key="2">
    <citation type="submission" date="2025-04" db="UniProtKB">
        <authorList>
            <consortium name="RefSeq"/>
        </authorList>
    </citation>
    <scope>IDENTIFICATION</scope>
    <source>
        <tissue evidence="4">Brain</tissue>
    </source>
</reference>
<dbReference type="EMBL" id="AEYP01003862">
    <property type="status" value="NOT_ANNOTATED_CDS"/>
    <property type="molecule type" value="Genomic_DNA"/>
</dbReference>
<sequence length="130" mass="14118">MRSPVLRFVFVKVILRRRQSLNPSGERKTTQKPNPPTWALPAARRVRLPAAPAAPPSVAGWNEIKTPLLSLTPTQASAAPASGLPSAISCPWSLRPETRSLPPGKPPARTARPRPAPPGHGRRLLRSYCE</sequence>
<feature type="compositionally biased region" description="Low complexity" evidence="1">
    <location>
        <begin position="76"/>
        <end position="89"/>
    </location>
</feature>
<reference evidence="2" key="1">
    <citation type="submission" date="2024-06" db="UniProtKB">
        <authorList>
            <consortium name="Ensembl"/>
        </authorList>
    </citation>
    <scope>IDENTIFICATION</scope>
</reference>
<proteinExistence type="predicted"/>
<dbReference type="Proteomes" id="UP000000715">
    <property type="component" value="Unplaced"/>
</dbReference>
<evidence type="ECO:0000256" key="1">
    <source>
        <dbReference type="SAM" id="MobiDB-lite"/>
    </source>
</evidence>
<organism evidence="2">
    <name type="scientific">Mustela putorius furo</name>
    <name type="common">European domestic ferret</name>
    <name type="synonym">Mustela furo</name>
    <dbReference type="NCBI Taxonomy" id="9669"/>
    <lineage>
        <taxon>Eukaryota</taxon>
        <taxon>Metazoa</taxon>
        <taxon>Chordata</taxon>
        <taxon>Craniata</taxon>
        <taxon>Vertebrata</taxon>
        <taxon>Euteleostomi</taxon>
        <taxon>Mammalia</taxon>
        <taxon>Eutheria</taxon>
        <taxon>Laurasiatheria</taxon>
        <taxon>Carnivora</taxon>
        <taxon>Caniformia</taxon>
        <taxon>Musteloidea</taxon>
        <taxon>Mustelidae</taxon>
        <taxon>Mustelinae</taxon>
        <taxon>Mustela</taxon>
    </lineage>
</organism>
<feature type="region of interest" description="Disordered" evidence="1">
    <location>
        <begin position="76"/>
        <end position="130"/>
    </location>
</feature>
<dbReference type="RefSeq" id="XP_044930563.1">
    <property type="nucleotide sequence ID" value="XM_045074628.1"/>
</dbReference>
<evidence type="ECO:0000313" key="3">
    <source>
        <dbReference type="Proteomes" id="UP000000715"/>
    </source>
</evidence>
<dbReference type="HOGENOM" id="CLU_1937424_0_0_1"/>
<accession>M3Y4L4</accession>
<gene>
    <name evidence="4" type="primary">LOC106005913</name>
</gene>
<dbReference type="Ensembl" id="ENSMPUT00000006374.1">
    <property type="protein sequence ID" value="ENSMPUP00000006265.1"/>
    <property type="gene ID" value="ENSMPUG00000006319.1"/>
</dbReference>
<feature type="compositionally biased region" description="Basic residues" evidence="1">
    <location>
        <begin position="120"/>
        <end position="130"/>
    </location>
</feature>